<dbReference type="Proteomes" id="UP000026962">
    <property type="component" value="Chromosome 4"/>
</dbReference>
<evidence type="ECO:0000313" key="2">
    <source>
        <dbReference type="Proteomes" id="UP000026962"/>
    </source>
</evidence>
<proteinExistence type="predicted"/>
<dbReference type="EnsemblPlants" id="OPUNC04G02530.1">
    <property type="protein sequence ID" value="OPUNC04G02530.1"/>
    <property type="gene ID" value="OPUNC04G02530"/>
</dbReference>
<evidence type="ECO:0000313" key="1">
    <source>
        <dbReference type="EnsemblPlants" id="OPUNC04G02530.1"/>
    </source>
</evidence>
<name>A0A0E0KMR9_ORYPU</name>
<keyword evidence="2" id="KW-1185">Reference proteome</keyword>
<accession>A0A0E0KMR9</accession>
<dbReference type="AlphaFoldDB" id="A0A0E0KMR9"/>
<dbReference type="HOGENOM" id="CLU_3017593_0_0_1"/>
<dbReference type="Gramene" id="OPUNC04G02530.1">
    <property type="protein sequence ID" value="OPUNC04G02530.1"/>
    <property type="gene ID" value="OPUNC04G02530"/>
</dbReference>
<reference evidence="1" key="2">
    <citation type="submission" date="2018-05" db="EMBL/GenBank/DDBJ databases">
        <title>OpunRS2 (Oryza punctata Reference Sequence Version 2).</title>
        <authorList>
            <person name="Zhang J."/>
            <person name="Kudrna D."/>
            <person name="Lee S."/>
            <person name="Talag J."/>
            <person name="Welchert J."/>
            <person name="Wing R.A."/>
        </authorList>
    </citation>
    <scope>NUCLEOTIDE SEQUENCE [LARGE SCALE GENOMIC DNA]</scope>
</reference>
<reference evidence="1" key="1">
    <citation type="submission" date="2015-04" db="UniProtKB">
        <authorList>
            <consortium name="EnsemblPlants"/>
        </authorList>
    </citation>
    <scope>IDENTIFICATION</scope>
</reference>
<protein>
    <submittedName>
        <fullName evidence="1">Uncharacterized protein</fullName>
    </submittedName>
</protein>
<sequence>MIRMKNPSAFGHKIVRVEGPMQCREMSNGCMPRGAGAGSPSAWNLCVNSSRCISFY</sequence>
<organism evidence="1">
    <name type="scientific">Oryza punctata</name>
    <name type="common">Red rice</name>
    <dbReference type="NCBI Taxonomy" id="4537"/>
    <lineage>
        <taxon>Eukaryota</taxon>
        <taxon>Viridiplantae</taxon>
        <taxon>Streptophyta</taxon>
        <taxon>Embryophyta</taxon>
        <taxon>Tracheophyta</taxon>
        <taxon>Spermatophyta</taxon>
        <taxon>Magnoliopsida</taxon>
        <taxon>Liliopsida</taxon>
        <taxon>Poales</taxon>
        <taxon>Poaceae</taxon>
        <taxon>BOP clade</taxon>
        <taxon>Oryzoideae</taxon>
        <taxon>Oryzeae</taxon>
        <taxon>Oryzinae</taxon>
        <taxon>Oryza</taxon>
    </lineage>
</organism>